<evidence type="ECO:0000313" key="1">
    <source>
        <dbReference type="EMBL" id="MBB4173539.1"/>
    </source>
</evidence>
<dbReference type="Gene3D" id="3.20.170.20">
    <property type="entry name" value="Protein of unknown function DUF952"/>
    <property type="match status" value="1"/>
</dbReference>
<sequence>MLIFKIFRTDEWQTLRRDGETAGAPIDLADGYIHFSTAAQAAETASKHFAGAEDLFLVAVDADAAGEMLKWEVSRGDALFPHLYRKMLMSDVVWAQPLELKDGVHQFPPGLEKASQ</sequence>
<name>A0A7W6M6X2_9RHOB</name>
<dbReference type="AlphaFoldDB" id="A0A7W6M6X2"/>
<gene>
    <name evidence="1" type="ORF">GGR93_001300</name>
</gene>
<dbReference type="InterPro" id="IPR009297">
    <property type="entry name" value="DUF952"/>
</dbReference>
<keyword evidence="2" id="KW-1185">Reference proteome</keyword>
<organism evidence="1 2">
    <name type="scientific">Sulfitobacter noctilucicola</name>
    <dbReference type="NCBI Taxonomy" id="1342301"/>
    <lineage>
        <taxon>Bacteria</taxon>
        <taxon>Pseudomonadati</taxon>
        <taxon>Pseudomonadota</taxon>
        <taxon>Alphaproteobacteria</taxon>
        <taxon>Rhodobacterales</taxon>
        <taxon>Roseobacteraceae</taxon>
        <taxon>Sulfitobacter</taxon>
    </lineage>
</organism>
<accession>A0A7W6M6X2</accession>
<evidence type="ECO:0000313" key="2">
    <source>
        <dbReference type="Proteomes" id="UP000565745"/>
    </source>
</evidence>
<proteinExistence type="predicted"/>
<dbReference type="OrthoDB" id="9799937at2"/>
<dbReference type="Pfam" id="PF06108">
    <property type="entry name" value="DUF952"/>
    <property type="match status" value="1"/>
</dbReference>
<comment type="caution">
    <text evidence="1">The sequence shown here is derived from an EMBL/GenBank/DDBJ whole genome shotgun (WGS) entry which is preliminary data.</text>
</comment>
<dbReference type="PANTHER" id="PTHR34129">
    <property type="entry name" value="BLR1139 PROTEIN"/>
    <property type="match status" value="1"/>
</dbReference>
<dbReference type="RefSeq" id="WP_025054428.1">
    <property type="nucleotide sequence ID" value="NZ_JACIFU010000001.1"/>
</dbReference>
<dbReference type="Proteomes" id="UP000565745">
    <property type="component" value="Unassembled WGS sequence"/>
</dbReference>
<dbReference type="PANTHER" id="PTHR34129:SF1">
    <property type="entry name" value="DUF952 DOMAIN-CONTAINING PROTEIN"/>
    <property type="match status" value="1"/>
</dbReference>
<protein>
    <submittedName>
        <fullName evidence="1">Uncharacterized protein (DUF952 family)</fullName>
    </submittedName>
</protein>
<dbReference type="EMBL" id="JACIFU010000001">
    <property type="protein sequence ID" value="MBB4173539.1"/>
    <property type="molecule type" value="Genomic_DNA"/>
</dbReference>
<reference evidence="1 2" key="1">
    <citation type="submission" date="2020-08" db="EMBL/GenBank/DDBJ databases">
        <title>Genomic Encyclopedia of Type Strains, Phase IV (KMG-IV): sequencing the most valuable type-strain genomes for metagenomic binning, comparative biology and taxonomic classification.</title>
        <authorList>
            <person name="Goeker M."/>
        </authorList>
    </citation>
    <scope>NUCLEOTIDE SEQUENCE [LARGE SCALE GENOMIC DNA]</scope>
    <source>
        <strain evidence="1 2">DSM 101015</strain>
    </source>
</reference>
<dbReference type="SUPFAM" id="SSF56399">
    <property type="entry name" value="ADP-ribosylation"/>
    <property type="match status" value="1"/>
</dbReference>